<dbReference type="AlphaFoldDB" id="A0A835VYK9"/>
<evidence type="ECO:0000313" key="7">
    <source>
        <dbReference type="Proteomes" id="UP000613740"/>
    </source>
</evidence>
<evidence type="ECO:0000256" key="5">
    <source>
        <dbReference type="SAM" id="MobiDB-lite"/>
    </source>
</evidence>
<comment type="caution">
    <text evidence="6">The sequence shown here is derived from an EMBL/GenBank/DDBJ whole genome shotgun (WGS) entry which is preliminary data.</text>
</comment>
<dbReference type="InterPro" id="IPR029063">
    <property type="entry name" value="SAM-dependent_MTases_sf"/>
</dbReference>
<keyword evidence="1" id="KW-0597">Phosphoprotein</keyword>
<evidence type="ECO:0000313" key="6">
    <source>
        <dbReference type="EMBL" id="KAG2432700.1"/>
    </source>
</evidence>
<dbReference type="InterPro" id="IPR008854">
    <property type="entry name" value="TPMT"/>
</dbReference>
<evidence type="ECO:0008006" key="8">
    <source>
        <dbReference type="Google" id="ProtNLM"/>
    </source>
</evidence>
<dbReference type="PANTHER" id="PTHR32183">
    <property type="match status" value="1"/>
</dbReference>
<evidence type="ECO:0000256" key="4">
    <source>
        <dbReference type="ARBA" id="ARBA00022691"/>
    </source>
</evidence>
<dbReference type="CDD" id="cd02440">
    <property type="entry name" value="AdoMet_MTases"/>
    <property type="match status" value="1"/>
</dbReference>
<keyword evidence="4" id="KW-0949">S-adenosyl-L-methionine</keyword>
<proteinExistence type="predicted"/>
<keyword evidence="7" id="KW-1185">Reference proteome</keyword>
<reference evidence="6" key="1">
    <citation type="journal article" date="2020" name="bioRxiv">
        <title>Comparative genomics of Chlamydomonas.</title>
        <authorList>
            <person name="Craig R.J."/>
            <person name="Hasan A.R."/>
            <person name="Ness R.W."/>
            <person name="Keightley P.D."/>
        </authorList>
    </citation>
    <scope>NUCLEOTIDE SEQUENCE</scope>
    <source>
        <strain evidence="6">CCAP 11/173</strain>
    </source>
</reference>
<dbReference type="Gene3D" id="3.40.50.150">
    <property type="entry name" value="Vaccinia Virus protein VP39"/>
    <property type="match status" value="1"/>
</dbReference>
<organism evidence="6 7">
    <name type="scientific">Chlamydomonas schloesseri</name>
    <dbReference type="NCBI Taxonomy" id="2026947"/>
    <lineage>
        <taxon>Eukaryota</taxon>
        <taxon>Viridiplantae</taxon>
        <taxon>Chlorophyta</taxon>
        <taxon>core chlorophytes</taxon>
        <taxon>Chlorophyceae</taxon>
        <taxon>CS clade</taxon>
        <taxon>Chlamydomonadales</taxon>
        <taxon>Chlamydomonadaceae</taxon>
        <taxon>Chlamydomonas</taxon>
    </lineage>
</organism>
<evidence type="ECO:0000256" key="2">
    <source>
        <dbReference type="ARBA" id="ARBA00022603"/>
    </source>
</evidence>
<dbReference type="PANTHER" id="PTHR32183:SF11">
    <property type="entry name" value="THIOL METHYLTRANSFERASE 2-RELATED"/>
    <property type="match status" value="1"/>
</dbReference>
<dbReference type="SUPFAM" id="SSF53335">
    <property type="entry name" value="S-adenosyl-L-methionine-dependent methyltransferases"/>
    <property type="match status" value="1"/>
</dbReference>
<keyword evidence="2" id="KW-0489">Methyltransferase</keyword>
<gene>
    <name evidence="6" type="ORF">HYH02_006683</name>
</gene>
<name>A0A835VYK9_9CHLO</name>
<evidence type="ECO:0000256" key="1">
    <source>
        <dbReference type="ARBA" id="ARBA00022553"/>
    </source>
</evidence>
<evidence type="ECO:0000256" key="3">
    <source>
        <dbReference type="ARBA" id="ARBA00022679"/>
    </source>
</evidence>
<feature type="region of interest" description="Disordered" evidence="5">
    <location>
        <begin position="1"/>
        <end position="48"/>
    </location>
</feature>
<dbReference type="EMBL" id="JAEHOD010000066">
    <property type="protein sequence ID" value="KAG2432700.1"/>
    <property type="molecule type" value="Genomic_DNA"/>
</dbReference>
<dbReference type="GO" id="GO:0032259">
    <property type="term" value="P:methylation"/>
    <property type="evidence" value="ECO:0007669"/>
    <property type="project" value="UniProtKB-KW"/>
</dbReference>
<dbReference type="OrthoDB" id="276151at2759"/>
<dbReference type="Proteomes" id="UP000613740">
    <property type="component" value="Unassembled WGS sequence"/>
</dbReference>
<sequence length="242" mass="25846">MASNASQPAPGPRLNAAGMPDRELPGGEPANYSDRWEDEWSAGVGKGQRWDCAAPSPSLVDLLKSGKVDAKGKRVFVPGCGRGYDLPVFRSAGASQVVGLELAPSAVREAQAHLQELGLPEADAAAIEMLSGDFFRWSSPQGPFDLGFDYTFGCAMHPSMRADWASTWAKSIKPGGTLVTLVFPINPDADPNVGPPFPISPALFRTLLEPAGFEVVSEAPVPAELSHPPRVGKEVLMVWRRK</sequence>
<dbReference type="PROSITE" id="PS51585">
    <property type="entry name" value="SAM_MT_TPMT"/>
    <property type="match status" value="1"/>
</dbReference>
<accession>A0A835VYK9</accession>
<dbReference type="Pfam" id="PF05724">
    <property type="entry name" value="TPMT"/>
    <property type="match status" value="1"/>
</dbReference>
<dbReference type="GO" id="GO:0008757">
    <property type="term" value="F:S-adenosylmethionine-dependent methyltransferase activity"/>
    <property type="evidence" value="ECO:0007669"/>
    <property type="project" value="InterPro"/>
</dbReference>
<keyword evidence="3" id="KW-0808">Transferase</keyword>
<protein>
    <recommendedName>
        <fullName evidence="8">Thiol methyltransferase 1</fullName>
    </recommendedName>
</protein>